<dbReference type="CDD" id="cd00427">
    <property type="entry name" value="Ribosomal_L29_HIP"/>
    <property type="match status" value="1"/>
</dbReference>
<evidence type="ECO:0000256" key="2">
    <source>
        <dbReference type="ARBA" id="ARBA00022980"/>
    </source>
</evidence>
<name>A0A512JLJ5_9HYPH</name>
<evidence type="ECO:0000256" key="4">
    <source>
        <dbReference type="ARBA" id="ARBA00035204"/>
    </source>
</evidence>
<evidence type="ECO:0000313" key="6">
    <source>
        <dbReference type="EMBL" id="GEP10820.1"/>
    </source>
</evidence>
<evidence type="ECO:0000313" key="7">
    <source>
        <dbReference type="Proteomes" id="UP000321750"/>
    </source>
</evidence>
<sequence>MKSSQRLSDLRALSPDQLSDELVNLKKEQFNLRFQGATGQLENVARVREVRRDIARVRTLQRQKTLASSAQG</sequence>
<evidence type="ECO:0000256" key="1">
    <source>
        <dbReference type="ARBA" id="ARBA00009254"/>
    </source>
</evidence>
<dbReference type="PANTHER" id="PTHR10916">
    <property type="entry name" value="60S RIBOSOMAL PROTEIN L35/50S RIBOSOMAL PROTEIN L29"/>
    <property type="match status" value="1"/>
</dbReference>
<dbReference type="InterPro" id="IPR050063">
    <property type="entry name" value="Ribosomal_protein_uL29"/>
</dbReference>
<dbReference type="GO" id="GO:0006412">
    <property type="term" value="P:translation"/>
    <property type="evidence" value="ECO:0007669"/>
    <property type="project" value="UniProtKB-UniRule"/>
</dbReference>
<proteinExistence type="inferred from homology"/>
<comment type="similarity">
    <text evidence="1 5">Belongs to the universal ribosomal protein uL29 family.</text>
</comment>
<keyword evidence="3 5" id="KW-0687">Ribonucleoprotein</keyword>
<dbReference type="NCBIfam" id="TIGR00012">
    <property type="entry name" value="L29"/>
    <property type="match status" value="1"/>
</dbReference>
<dbReference type="RefSeq" id="WP_147047090.1">
    <property type="nucleotide sequence ID" value="NZ_BJZV01000014.1"/>
</dbReference>
<dbReference type="InterPro" id="IPR036049">
    <property type="entry name" value="Ribosomal_uL29_sf"/>
</dbReference>
<protein>
    <recommendedName>
        <fullName evidence="4 5">Large ribosomal subunit protein uL29</fullName>
    </recommendedName>
</protein>
<dbReference type="Proteomes" id="UP000321750">
    <property type="component" value="Unassembled WGS sequence"/>
</dbReference>
<dbReference type="HAMAP" id="MF_00374">
    <property type="entry name" value="Ribosomal_uL29"/>
    <property type="match status" value="1"/>
</dbReference>
<accession>A0A512JLJ5</accession>
<organism evidence="6 7">
    <name type="scientific">Methylobacterium gnaphalii</name>
    <dbReference type="NCBI Taxonomy" id="1010610"/>
    <lineage>
        <taxon>Bacteria</taxon>
        <taxon>Pseudomonadati</taxon>
        <taxon>Pseudomonadota</taxon>
        <taxon>Alphaproteobacteria</taxon>
        <taxon>Hyphomicrobiales</taxon>
        <taxon>Methylobacteriaceae</taxon>
        <taxon>Methylobacterium</taxon>
    </lineage>
</organism>
<dbReference type="OrthoDB" id="9815192at2"/>
<comment type="caution">
    <text evidence="6">The sequence shown here is derived from an EMBL/GenBank/DDBJ whole genome shotgun (WGS) entry which is preliminary data.</text>
</comment>
<gene>
    <name evidence="5 6" type="primary">rpmC</name>
    <name evidence="6" type="ORF">MGN01_26650</name>
</gene>
<dbReference type="FunFam" id="1.10.287.310:FF:000001">
    <property type="entry name" value="50S ribosomal protein L29"/>
    <property type="match status" value="1"/>
</dbReference>
<dbReference type="GO" id="GO:0022625">
    <property type="term" value="C:cytosolic large ribosomal subunit"/>
    <property type="evidence" value="ECO:0007669"/>
    <property type="project" value="TreeGrafter"/>
</dbReference>
<keyword evidence="7" id="KW-1185">Reference proteome</keyword>
<dbReference type="InterPro" id="IPR001854">
    <property type="entry name" value="Ribosomal_uL29"/>
</dbReference>
<dbReference type="GO" id="GO:0003735">
    <property type="term" value="F:structural constituent of ribosome"/>
    <property type="evidence" value="ECO:0007669"/>
    <property type="project" value="InterPro"/>
</dbReference>
<evidence type="ECO:0000256" key="5">
    <source>
        <dbReference type="HAMAP-Rule" id="MF_00374"/>
    </source>
</evidence>
<evidence type="ECO:0000256" key="3">
    <source>
        <dbReference type="ARBA" id="ARBA00023274"/>
    </source>
</evidence>
<dbReference type="Gene3D" id="1.10.287.310">
    <property type="match status" value="1"/>
</dbReference>
<dbReference type="PANTHER" id="PTHR10916:SF0">
    <property type="entry name" value="LARGE RIBOSOMAL SUBUNIT PROTEIN UL29C"/>
    <property type="match status" value="1"/>
</dbReference>
<dbReference type="SUPFAM" id="SSF46561">
    <property type="entry name" value="Ribosomal protein L29 (L29p)"/>
    <property type="match status" value="1"/>
</dbReference>
<dbReference type="Pfam" id="PF00831">
    <property type="entry name" value="Ribosomal_L29"/>
    <property type="match status" value="1"/>
</dbReference>
<reference evidence="6 7" key="1">
    <citation type="submission" date="2019-07" db="EMBL/GenBank/DDBJ databases">
        <title>Whole genome shotgun sequence of Methylobacterium gnaphalii NBRC 107716.</title>
        <authorList>
            <person name="Hosoyama A."/>
            <person name="Uohara A."/>
            <person name="Ohji S."/>
            <person name="Ichikawa N."/>
        </authorList>
    </citation>
    <scope>NUCLEOTIDE SEQUENCE [LARGE SCALE GENOMIC DNA]</scope>
    <source>
        <strain evidence="6 7">NBRC 107716</strain>
    </source>
</reference>
<dbReference type="AlphaFoldDB" id="A0A512JLJ5"/>
<keyword evidence="2 5" id="KW-0689">Ribosomal protein</keyword>
<dbReference type="EMBL" id="BJZV01000014">
    <property type="protein sequence ID" value="GEP10820.1"/>
    <property type="molecule type" value="Genomic_DNA"/>
</dbReference>